<proteinExistence type="predicted"/>
<dbReference type="Proteomes" id="UP001283361">
    <property type="component" value="Unassembled WGS sequence"/>
</dbReference>
<reference evidence="2" key="1">
    <citation type="journal article" date="2023" name="G3 (Bethesda)">
        <title>A reference genome for the long-term kleptoplast-retaining sea slug Elysia crispata morphotype clarki.</title>
        <authorList>
            <person name="Eastman K.E."/>
            <person name="Pendleton A.L."/>
            <person name="Shaikh M.A."/>
            <person name="Suttiyut T."/>
            <person name="Ogas R."/>
            <person name="Tomko P."/>
            <person name="Gavelis G."/>
            <person name="Widhalm J.R."/>
            <person name="Wisecaver J.H."/>
        </authorList>
    </citation>
    <scope>NUCLEOTIDE SEQUENCE</scope>
    <source>
        <strain evidence="2">ECLA1</strain>
    </source>
</reference>
<evidence type="ECO:0000256" key="1">
    <source>
        <dbReference type="SAM" id="MobiDB-lite"/>
    </source>
</evidence>
<evidence type="ECO:0000313" key="3">
    <source>
        <dbReference type="Proteomes" id="UP001283361"/>
    </source>
</evidence>
<protein>
    <submittedName>
        <fullName evidence="2">Uncharacterized protein</fullName>
    </submittedName>
</protein>
<name>A0AAE1CXR7_9GAST</name>
<comment type="caution">
    <text evidence="2">The sequence shown here is derived from an EMBL/GenBank/DDBJ whole genome shotgun (WGS) entry which is preliminary data.</text>
</comment>
<gene>
    <name evidence="2" type="ORF">RRG08_054796</name>
</gene>
<sequence>MERQAGRHGKTKGEGSYEEKKTENNSDRISPAESHQRKRRDLFLINTACLAGLTHILAPGPSNVTAASLVLVARWTRAGRDRDCTRLMTVFVNTSRFDKHLFSYFSLCENNWTSRSRDLHVFNFIINRKR</sequence>
<evidence type="ECO:0000313" key="2">
    <source>
        <dbReference type="EMBL" id="KAK3743908.1"/>
    </source>
</evidence>
<feature type="region of interest" description="Disordered" evidence="1">
    <location>
        <begin position="1"/>
        <end position="37"/>
    </location>
</feature>
<keyword evidence="3" id="KW-1185">Reference proteome</keyword>
<dbReference type="EMBL" id="JAWDGP010006291">
    <property type="protein sequence ID" value="KAK3743908.1"/>
    <property type="molecule type" value="Genomic_DNA"/>
</dbReference>
<organism evidence="2 3">
    <name type="scientific">Elysia crispata</name>
    <name type="common">lettuce slug</name>
    <dbReference type="NCBI Taxonomy" id="231223"/>
    <lineage>
        <taxon>Eukaryota</taxon>
        <taxon>Metazoa</taxon>
        <taxon>Spiralia</taxon>
        <taxon>Lophotrochozoa</taxon>
        <taxon>Mollusca</taxon>
        <taxon>Gastropoda</taxon>
        <taxon>Heterobranchia</taxon>
        <taxon>Euthyneura</taxon>
        <taxon>Panpulmonata</taxon>
        <taxon>Sacoglossa</taxon>
        <taxon>Placobranchoidea</taxon>
        <taxon>Plakobranchidae</taxon>
        <taxon>Elysia</taxon>
    </lineage>
</organism>
<dbReference type="AlphaFoldDB" id="A0AAE1CXR7"/>
<accession>A0AAE1CXR7</accession>
<feature type="compositionally biased region" description="Basic and acidic residues" evidence="1">
    <location>
        <begin position="1"/>
        <end position="26"/>
    </location>
</feature>